<dbReference type="GO" id="GO:0003700">
    <property type="term" value="F:DNA-binding transcription factor activity"/>
    <property type="evidence" value="ECO:0007669"/>
    <property type="project" value="TreeGrafter"/>
</dbReference>
<comment type="caution">
    <text evidence="6">The sequence shown here is derived from an EMBL/GenBank/DDBJ whole genome shotgun (WGS) entry which is preliminary data.</text>
</comment>
<feature type="DNA-binding region" description="H-T-H motif" evidence="4">
    <location>
        <begin position="24"/>
        <end position="43"/>
    </location>
</feature>
<dbReference type="Pfam" id="PF00440">
    <property type="entry name" value="TetR_N"/>
    <property type="match status" value="1"/>
</dbReference>
<evidence type="ECO:0000256" key="2">
    <source>
        <dbReference type="ARBA" id="ARBA00023125"/>
    </source>
</evidence>
<evidence type="ECO:0000259" key="5">
    <source>
        <dbReference type="PROSITE" id="PS50977"/>
    </source>
</evidence>
<dbReference type="AlphaFoldDB" id="A0A918KMQ9"/>
<organism evidence="6 7">
    <name type="scientific">Saccharospirillum salsuginis</name>
    <dbReference type="NCBI Taxonomy" id="418750"/>
    <lineage>
        <taxon>Bacteria</taxon>
        <taxon>Pseudomonadati</taxon>
        <taxon>Pseudomonadota</taxon>
        <taxon>Gammaproteobacteria</taxon>
        <taxon>Oceanospirillales</taxon>
        <taxon>Saccharospirillaceae</taxon>
        <taxon>Saccharospirillum</taxon>
    </lineage>
</organism>
<dbReference type="PANTHER" id="PTHR30055:SF234">
    <property type="entry name" value="HTH-TYPE TRANSCRIPTIONAL REGULATOR BETI"/>
    <property type="match status" value="1"/>
</dbReference>
<reference evidence="6" key="1">
    <citation type="journal article" date="2014" name="Int. J. Syst. Evol. Microbiol.">
        <title>Complete genome sequence of Corynebacterium casei LMG S-19264T (=DSM 44701T), isolated from a smear-ripened cheese.</title>
        <authorList>
            <consortium name="US DOE Joint Genome Institute (JGI-PGF)"/>
            <person name="Walter F."/>
            <person name="Albersmeier A."/>
            <person name="Kalinowski J."/>
            <person name="Ruckert C."/>
        </authorList>
    </citation>
    <scope>NUCLEOTIDE SEQUENCE</scope>
    <source>
        <strain evidence="6">KCTC 22169</strain>
    </source>
</reference>
<dbReference type="PANTHER" id="PTHR30055">
    <property type="entry name" value="HTH-TYPE TRANSCRIPTIONAL REGULATOR RUTR"/>
    <property type="match status" value="1"/>
</dbReference>
<keyword evidence="7" id="KW-1185">Reference proteome</keyword>
<reference evidence="6" key="2">
    <citation type="submission" date="2020-09" db="EMBL/GenBank/DDBJ databases">
        <authorList>
            <person name="Sun Q."/>
            <person name="Kim S."/>
        </authorList>
    </citation>
    <scope>NUCLEOTIDE SEQUENCE</scope>
    <source>
        <strain evidence="6">KCTC 22169</strain>
    </source>
</reference>
<keyword evidence="3" id="KW-0804">Transcription</keyword>
<dbReference type="PRINTS" id="PR00455">
    <property type="entry name" value="HTHTETR"/>
</dbReference>
<accession>A0A918KMQ9</accession>
<dbReference type="InterPro" id="IPR050109">
    <property type="entry name" value="HTH-type_TetR-like_transc_reg"/>
</dbReference>
<dbReference type="InterPro" id="IPR001647">
    <property type="entry name" value="HTH_TetR"/>
</dbReference>
<dbReference type="Gene3D" id="1.10.357.10">
    <property type="entry name" value="Tetracycline Repressor, domain 2"/>
    <property type="match status" value="1"/>
</dbReference>
<evidence type="ECO:0000313" key="7">
    <source>
        <dbReference type="Proteomes" id="UP000626148"/>
    </source>
</evidence>
<dbReference type="GO" id="GO:0000976">
    <property type="term" value="F:transcription cis-regulatory region binding"/>
    <property type="evidence" value="ECO:0007669"/>
    <property type="project" value="TreeGrafter"/>
</dbReference>
<name>A0A918KMQ9_9GAMM</name>
<dbReference type="EMBL" id="BMXR01000013">
    <property type="protein sequence ID" value="GGX69659.1"/>
    <property type="molecule type" value="Genomic_DNA"/>
</dbReference>
<dbReference type="Proteomes" id="UP000626148">
    <property type="component" value="Unassembled WGS sequence"/>
</dbReference>
<protein>
    <recommendedName>
        <fullName evidence="5">HTH tetR-type domain-containing protein</fullName>
    </recommendedName>
</protein>
<evidence type="ECO:0000256" key="3">
    <source>
        <dbReference type="ARBA" id="ARBA00023163"/>
    </source>
</evidence>
<proteinExistence type="predicted"/>
<dbReference type="InterPro" id="IPR009057">
    <property type="entry name" value="Homeodomain-like_sf"/>
</dbReference>
<keyword evidence="2 4" id="KW-0238">DNA-binding</keyword>
<evidence type="ECO:0000256" key="1">
    <source>
        <dbReference type="ARBA" id="ARBA00023015"/>
    </source>
</evidence>
<evidence type="ECO:0000313" key="6">
    <source>
        <dbReference type="EMBL" id="GGX69659.1"/>
    </source>
</evidence>
<dbReference type="PROSITE" id="PS50977">
    <property type="entry name" value="HTH_TETR_2"/>
    <property type="match status" value="1"/>
</dbReference>
<dbReference type="RefSeq" id="WP_189612359.1">
    <property type="nucleotide sequence ID" value="NZ_BMXR01000013.1"/>
</dbReference>
<sequence length="130" mass="14957">MIKKESILESARKVLSEQGIGKLSLRKIAAETGCAAPSIYYYFRNKQEIVAGLWEAIAPDLLRQLESAADKDQAYREFWLARPDDFKLFITHSEYYPYVSQTPAYDNLRSVLGDRLHALNGRLMDQIFTH</sequence>
<dbReference type="SUPFAM" id="SSF46689">
    <property type="entry name" value="Homeodomain-like"/>
    <property type="match status" value="1"/>
</dbReference>
<feature type="domain" description="HTH tetR-type" evidence="5">
    <location>
        <begin position="1"/>
        <end position="61"/>
    </location>
</feature>
<keyword evidence="1" id="KW-0805">Transcription regulation</keyword>
<gene>
    <name evidence="6" type="ORF">GCM10007392_41570</name>
</gene>
<evidence type="ECO:0000256" key="4">
    <source>
        <dbReference type="PROSITE-ProRule" id="PRU00335"/>
    </source>
</evidence>